<keyword evidence="3" id="KW-0547">Nucleotide-binding</keyword>
<dbReference type="CDD" id="cd18008">
    <property type="entry name" value="DEXDc_SHPRH-like"/>
    <property type="match status" value="1"/>
</dbReference>
<evidence type="ECO:0000256" key="3">
    <source>
        <dbReference type="ARBA" id="ARBA00022741"/>
    </source>
</evidence>
<dbReference type="InterPro" id="IPR017907">
    <property type="entry name" value="Znf_RING_CS"/>
</dbReference>
<dbReference type="GO" id="GO:0008270">
    <property type="term" value="F:zinc ion binding"/>
    <property type="evidence" value="ECO:0007669"/>
    <property type="project" value="UniProtKB-KW"/>
</dbReference>
<dbReference type="GO" id="GO:0004386">
    <property type="term" value="F:helicase activity"/>
    <property type="evidence" value="ECO:0007669"/>
    <property type="project" value="UniProtKB-KW"/>
</dbReference>
<dbReference type="SMART" id="SM00487">
    <property type="entry name" value="DEXDc"/>
    <property type="match status" value="1"/>
</dbReference>
<evidence type="ECO:0000256" key="6">
    <source>
        <dbReference type="ARBA" id="ARBA00022806"/>
    </source>
</evidence>
<feature type="domain" description="Helicase C-terminal" evidence="13">
    <location>
        <begin position="1027"/>
        <end position="1186"/>
    </location>
</feature>
<dbReference type="InterPro" id="IPR000330">
    <property type="entry name" value="SNF2_N"/>
</dbReference>
<keyword evidence="6" id="KW-0347">Helicase</keyword>
<feature type="region of interest" description="Disordered" evidence="10">
    <location>
        <begin position="65"/>
        <end position="189"/>
    </location>
</feature>
<feature type="compositionally biased region" description="Polar residues" evidence="10">
    <location>
        <begin position="100"/>
        <end position="116"/>
    </location>
</feature>
<dbReference type="InterPro" id="IPR050628">
    <property type="entry name" value="SNF2_RAD54_helicase_TF"/>
</dbReference>
<evidence type="ECO:0000313" key="15">
    <source>
        <dbReference type="Proteomes" id="UP001358417"/>
    </source>
</evidence>
<dbReference type="GO" id="GO:0016787">
    <property type="term" value="F:hydrolase activity"/>
    <property type="evidence" value="ECO:0007669"/>
    <property type="project" value="UniProtKB-KW"/>
</dbReference>
<dbReference type="InterPro" id="IPR049730">
    <property type="entry name" value="SNF2/RAD54-like_C"/>
</dbReference>
<dbReference type="InterPro" id="IPR014001">
    <property type="entry name" value="Helicase_ATP-bd"/>
</dbReference>
<dbReference type="PANTHER" id="PTHR45626:SF16">
    <property type="entry name" value="ATP-DEPENDENT HELICASE ULS1"/>
    <property type="match status" value="1"/>
</dbReference>
<dbReference type="AlphaFoldDB" id="A0AAV9N3R8"/>
<dbReference type="InterPro" id="IPR038718">
    <property type="entry name" value="SNF2-like_sf"/>
</dbReference>
<evidence type="ECO:0000256" key="4">
    <source>
        <dbReference type="ARBA" id="ARBA00022771"/>
    </source>
</evidence>
<dbReference type="GO" id="GO:0005634">
    <property type="term" value="C:nucleus"/>
    <property type="evidence" value="ECO:0007669"/>
    <property type="project" value="TreeGrafter"/>
</dbReference>
<dbReference type="SUPFAM" id="SSF52540">
    <property type="entry name" value="P-loop containing nucleoside triphosphate hydrolases"/>
    <property type="match status" value="2"/>
</dbReference>
<dbReference type="PROSITE" id="PS50089">
    <property type="entry name" value="ZF_RING_2"/>
    <property type="match status" value="1"/>
</dbReference>
<dbReference type="Gene3D" id="3.40.50.300">
    <property type="entry name" value="P-loop containing nucleotide triphosphate hydrolases"/>
    <property type="match status" value="1"/>
</dbReference>
<dbReference type="Gene3D" id="3.30.40.10">
    <property type="entry name" value="Zinc/RING finger domain, C3HC4 (zinc finger)"/>
    <property type="match status" value="1"/>
</dbReference>
<dbReference type="PANTHER" id="PTHR45626">
    <property type="entry name" value="TRANSCRIPTION TERMINATION FACTOR 2-RELATED"/>
    <property type="match status" value="1"/>
</dbReference>
<dbReference type="Pfam" id="PF00271">
    <property type="entry name" value="Helicase_C"/>
    <property type="match status" value="1"/>
</dbReference>
<keyword evidence="15" id="KW-1185">Reference proteome</keyword>
<keyword evidence="8" id="KW-0067">ATP-binding</keyword>
<feature type="domain" description="RING-type" evidence="11">
    <location>
        <begin position="838"/>
        <end position="887"/>
    </location>
</feature>
<dbReference type="EMBL" id="JAVRRD010000025">
    <property type="protein sequence ID" value="KAK5047543.1"/>
    <property type="molecule type" value="Genomic_DNA"/>
</dbReference>
<dbReference type="SMART" id="SM00184">
    <property type="entry name" value="RING"/>
    <property type="match status" value="1"/>
</dbReference>
<protein>
    <submittedName>
        <fullName evidence="14">Uncharacterized protein</fullName>
    </submittedName>
</protein>
<evidence type="ECO:0000256" key="5">
    <source>
        <dbReference type="ARBA" id="ARBA00022801"/>
    </source>
</evidence>
<evidence type="ECO:0000259" key="11">
    <source>
        <dbReference type="PROSITE" id="PS50089"/>
    </source>
</evidence>
<dbReference type="GO" id="GO:0005737">
    <property type="term" value="C:cytoplasm"/>
    <property type="evidence" value="ECO:0007669"/>
    <property type="project" value="TreeGrafter"/>
</dbReference>
<proteinExistence type="inferred from homology"/>
<feature type="compositionally biased region" description="Polar residues" evidence="10">
    <location>
        <begin position="214"/>
        <end position="230"/>
    </location>
</feature>
<evidence type="ECO:0000256" key="1">
    <source>
        <dbReference type="ARBA" id="ARBA00007025"/>
    </source>
</evidence>
<evidence type="ECO:0000259" key="13">
    <source>
        <dbReference type="PROSITE" id="PS51194"/>
    </source>
</evidence>
<dbReference type="SUPFAM" id="SSF57850">
    <property type="entry name" value="RING/U-box"/>
    <property type="match status" value="1"/>
</dbReference>
<feature type="compositionally biased region" description="Basic residues" evidence="10">
    <location>
        <begin position="967"/>
        <end position="986"/>
    </location>
</feature>
<feature type="region of interest" description="Disordered" evidence="10">
    <location>
        <begin position="214"/>
        <end position="312"/>
    </location>
</feature>
<dbReference type="Proteomes" id="UP001358417">
    <property type="component" value="Unassembled WGS sequence"/>
</dbReference>
<dbReference type="RefSeq" id="XP_064703087.1">
    <property type="nucleotide sequence ID" value="XM_064850200.1"/>
</dbReference>
<feature type="domain" description="Helicase ATP-binding" evidence="12">
    <location>
        <begin position="484"/>
        <end position="672"/>
    </location>
</feature>
<dbReference type="InterPro" id="IPR001650">
    <property type="entry name" value="Helicase_C-like"/>
</dbReference>
<keyword evidence="2" id="KW-0479">Metal-binding</keyword>
<accession>A0AAV9N3R8</accession>
<evidence type="ECO:0000256" key="7">
    <source>
        <dbReference type="ARBA" id="ARBA00022833"/>
    </source>
</evidence>
<feature type="compositionally biased region" description="Polar residues" evidence="10">
    <location>
        <begin position="65"/>
        <end position="76"/>
    </location>
</feature>
<dbReference type="InterPro" id="IPR013083">
    <property type="entry name" value="Znf_RING/FYVE/PHD"/>
</dbReference>
<evidence type="ECO:0000259" key="12">
    <source>
        <dbReference type="PROSITE" id="PS51192"/>
    </source>
</evidence>
<feature type="compositionally biased region" description="Low complexity" evidence="10">
    <location>
        <begin position="148"/>
        <end position="168"/>
    </location>
</feature>
<dbReference type="Pfam" id="PF00176">
    <property type="entry name" value="SNF2-rel_dom"/>
    <property type="match status" value="1"/>
</dbReference>
<dbReference type="Gene3D" id="3.40.50.10810">
    <property type="entry name" value="Tandem AAA-ATPase domain"/>
    <property type="match status" value="1"/>
</dbReference>
<dbReference type="GeneID" id="89974811"/>
<dbReference type="PROSITE" id="PS00518">
    <property type="entry name" value="ZF_RING_1"/>
    <property type="match status" value="1"/>
</dbReference>
<evidence type="ECO:0000256" key="2">
    <source>
        <dbReference type="ARBA" id="ARBA00022723"/>
    </source>
</evidence>
<evidence type="ECO:0000256" key="10">
    <source>
        <dbReference type="SAM" id="MobiDB-lite"/>
    </source>
</evidence>
<dbReference type="PROSITE" id="PS51192">
    <property type="entry name" value="HELICASE_ATP_BIND_1"/>
    <property type="match status" value="1"/>
</dbReference>
<name>A0AAV9N3R8_9EURO</name>
<keyword evidence="5" id="KW-0378">Hydrolase</keyword>
<feature type="compositionally biased region" description="Polar residues" evidence="10">
    <location>
        <begin position="239"/>
        <end position="252"/>
    </location>
</feature>
<evidence type="ECO:0000256" key="8">
    <source>
        <dbReference type="ARBA" id="ARBA00022840"/>
    </source>
</evidence>
<dbReference type="CDD" id="cd18793">
    <property type="entry name" value="SF2_C_SNF"/>
    <property type="match status" value="1"/>
</dbReference>
<feature type="compositionally biased region" description="Acidic residues" evidence="10">
    <location>
        <begin position="921"/>
        <end position="945"/>
    </location>
</feature>
<dbReference type="GO" id="GO:0005524">
    <property type="term" value="F:ATP binding"/>
    <property type="evidence" value="ECO:0007669"/>
    <property type="project" value="UniProtKB-KW"/>
</dbReference>
<keyword evidence="4 9" id="KW-0863">Zinc-finger</keyword>
<feature type="region of interest" description="Disordered" evidence="10">
    <location>
        <begin position="909"/>
        <end position="992"/>
    </location>
</feature>
<dbReference type="PROSITE" id="PS51194">
    <property type="entry name" value="HELICASE_CTER"/>
    <property type="match status" value="1"/>
</dbReference>
<comment type="caution">
    <text evidence="14">The sequence shown here is derived from an EMBL/GenBank/DDBJ whole genome shotgun (WGS) entry which is preliminary data.</text>
</comment>
<gene>
    <name evidence="14" type="ORF">LTR84_006640</name>
</gene>
<organism evidence="14 15">
    <name type="scientific">Exophiala bonariae</name>
    <dbReference type="NCBI Taxonomy" id="1690606"/>
    <lineage>
        <taxon>Eukaryota</taxon>
        <taxon>Fungi</taxon>
        <taxon>Dikarya</taxon>
        <taxon>Ascomycota</taxon>
        <taxon>Pezizomycotina</taxon>
        <taxon>Eurotiomycetes</taxon>
        <taxon>Chaetothyriomycetidae</taxon>
        <taxon>Chaetothyriales</taxon>
        <taxon>Herpotrichiellaceae</taxon>
        <taxon>Exophiala</taxon>
    </lineage>
</organism>
<dbReference type="GO" id="GO:0000724">
    <property type="term" value="P:double-strand break repair via homologous recombination"/>
    <property type="evidence" value="ECO:0007669"/>
    <property type="project" value="TreeGrafter"/>
</dbReference>
<dbReference type="SMART" id="SM00490">
    <property type="entry name" value="HELICc"/>
    <property type="match status" value="1"/>
</dbReference>
<dbReference type="InterPro" id="IPR027417">
    <property type="entry name" value="P-loop_NTPase"/>
</dbReference>
<sequence>MAQDPEPDPTHLEAVEAIQDEISLYEGMLASLVHSISYGECGEDDRETRDSIRDTKANLKNLRQQLRSLESSQDQPSPEMDSLDIPEDITDEATAIPPTHSATNSTTHSFNRSQTLMPLPSHEPSFRKRQRTHFDYDHDEPESKSRRTSPNLSAAPSSSASTDSNDSSDTSDDPLMSILFKRGPNARQQKYLRQLEERKKQEEADAQLAQKLSQEFNDTDNATKIKNPSAPSAEYSQLFLRTNGSINQQLPTVKSEPGLPSGRRSSALFATPSRDPWSKTPIKNDPVSPSPSTPVIKNNPMSPSPSGPVIRVKPEFTPASGPAGLTTPATTGRIPARVNTYDPVKSEIKTEPGRYASTQNVPAMTMPGSAPAAMPGAFPDSKPYTSLGGNPVYRYPEYNSSTSALGSSTEVPGFPYPFDARPLPYTDLGHEYADPTKTKEELEELMKNIRPDEELTQEELVRPPQNLKATLMPHQLKGLTWMRKMEEGSNKGGILADDMGLGKTVQSIALMLDRPPAPGTFRPTLIVAPVALMHQWEREINKFVKRSSHMNIYVYHGASKRASWAAMKSYDVVLTTYGTLAAELKRQLAWEEKLKLVPDAQPSASQQCPILSDRSHFHRIILDEAQNIKNRSAKAALAACRIRADYRWALSGTPMQNNVEEMYSLVKFIRIRPYNDWQKFSKDIAGPLKRSRVEREAKKAMQILQALLRAILLRRTKQSKIDGKPILQLPPKTTSEERIAFGEDELTFYKSLEVNAQIQFNKFLSRGANGGIGRNYSNALVLLLRLRQACCHPRLVVDSSDFMVQVAGSLSPDDLLSNAAELQPQVVARLKGQDAFECPVCFDGTENPVVFPCGHTLCNDCLSKIIDQFTNNEEDGRPAMPTCPACRAKIDSKKVTDIASFLKVHDPTRAEEAGFDKAQNDDDEDDDSSSESESEEDDEDEDSDLDGFIVPDDCEADSDLAEEPKVKQSKKKKKSTVHKSKSKMFKPKGPPKTLAVLRKEGLKNKAAKRQYLRRLRKTFEPSAKTIKTVELLEEIKAKGQNEKTIIFSNFTSFLDLLEVPLYDHKDFRNYVRYDGSMSSSDRNAAVLEFTDNPHCNVILVSLKAGNAGLNLTVANHVVMLDPFWNPFVEYQAADRCYRIGQQRDVTVHRILIGGEGFEDKPLEQGFTVEDRILALQEKKRALVETALDESAGRNVARLGVRELGYLFGLNGI</sequence>
<feature type="compositionally biased region" description="Acidic residues" evidence="10">
    <location>
        <begin position="952"/>
        <end position="961"/>
    </location>
</feature>
<comment type="similarity">
    <text evidence="1">Belongs to the SNF2/RAD54 helicase family.</text>
</comment>
<dbReference type="GO" id="GO:0008094">
    <property type="term" value="F:ATP-dependent activity, acting on DNA"/>
    <property type="evidence" value="ECO:0007669"/>
    <property type="project" value="TreeGrafter"/>
</dbReference>
<dbReference type="InterPro" id="IPR001841">
    <property type="entry name" value="Znf_RING"/>
</dbReference>
<feature type="compositionally biased region" description="Basic and acidic residues" evidence="10">
    <location>
        <begin position="132"/>
        <end position="145"/>
    </location>
</feature>
<dbReference type="CDD" id="cd16449">
    <property type="entry name" value="RING-HC"/>
    <property type="match status" value="1"/>
</dbReference>
<evidence type="ECO:0000313" key="14">
    <source>
        <dbReference type="EMBL" id="KAK5047543.1"/>
    </source>
</evidence>
<feature type="compositionally biased region" description="Basic and acidic residues" evidence="10">
    <location>
        <begin position="909"/>
        <end position="920"/>
    </location>
</feature>
<reference evidence="14 15" key="1">
    <citation type="submission" date="2023-08" db="EMBL/GenBank/DDBJ databases">
        <title>Black Yeasts Isolated from many extreme environments.</title>
        <authorList>
            <person name="Coleine C."/>
            <person name="Stajich J.E."/>
            <person name="Selbmann L."/>
        </authorList>
    </citation>
    <scope>NUCLEOTIDE SEQUENCE [LARGE SCALE GENOMIC DNA]</scope>
    <source>
        <strain evidence="14 15">CCFEE 5792</strain>
    </source>
</reference>
<evidence type="ECO:0000256" key="9">
    <source>
        <dbReference type="PROSITE-ProRule" id="PRU00175"/>
    </source>
</evidence>
<feature type="compositionally biased region" description="Acidic residues" evidence="10">
    <location>
        <begin position="81"/>
        <end position="91"/>
    </location>
</feature>
<keyword evidence="7" id="KW-0862">Zinc</keyword>
<dbReference type="Pfam" id="PF13920">
    <property type="entry name" value="zf-C3HC4_3"/>
    <property type="match status" value="1"/>
</dbReference>